<protein>
    <submittedName>
        <fullName evidence="2">Dihydrofolate reductase</fullName>
    </submittedName>
</protein>
<comment type="caution">
    <text evidence="2">The sequence shown here is derived from an EMBL/GenBank/DDBJ whole genome shotgun (WGS) entry which is preliminary data.</text>
</comment>
<evidence type="ECO:0000313" key="3">
    <source>
        <dbReference type="Proteomes" id="UP000295151"/>
    </source>
</evidence>
<feature type="domain" description="Bacterial bifunctional deaminase-reductase C-terminal" evidence="1">
    <location>
        <begin position="115"/>
        <end position="163"/>
    </location>
</feature>
<dbReference type="AlphaFoldDB" id="A0A4R7T7J7"/>
<keyword evidence="3" id="KW-1185">Reference proteome</keyword>
<dbReference type="Pfam" id="PF01872">
    <property type="entry name" value="RibD_C"/>
    <property type="match status" value="1"/>
</dbReference>
<reference evidence="2 3" key="1">
    <citation type="submission" date="2019-03" db="EMBL/GenBank/DDBJ databases">
        <title>Genomic Encyclopedia of Type Strains, Phase III (KMG-III): the genomes of soil and plant-associated and newly described type strains.</title>
        <authorList>
            <person name="Whitman W."/>
        </authorList>
    </citation>
    <scope>NUCLEOTIDE SEQUENCE [LARGE SCALE GENOMIC DNA]</scope>
    <source>
        <strain evidence="2 3">VKM Ac-2575</strain>
    </source>
</reference>
<name>A0A4R7T7J7_9ACTN</name>
<dbReference type="InterPro" id="IPR002734">
    <property type="entry name" value="RibDG_C"/>
</dbReference>
<dbReference type="EMBL" id="SOCE01000001">
    <property type="protein sequence ID" value="TDU87735.1"/>
    <property type="molecule type" value="Genomic_DNA"/>
</dbReference>
<gene>
    <name evidence="2" type="ORF">EV138_1263</name>
</gene>
<dbReference type="GO" id="GO:0008703">
    <property type="term" value="F:5-amino-6-(5-phosphoribosylamino)uracil reductase activity"/>
    <property type="evidence" value="ECO:0007669"/>
    <property type="project" value="InterPro"/>
</dbReference>
<dbReference type="RefSeq" id="WP_133977463.1">
    <property type="nucleotide sequence ID" value="NZ_SOCE01000001.1"/>
</dbReference>
<evidence type="ECO:0000259" key="1">
    <source>
        <dbReference type="Pfam" id="PF01872"/>
    </source>
</evidence>
<dbReference type="InterPro" id="IPR050765">
    <property type="entry name" value="Riboflavin_Biosynth_HTPR"/>
</dbReference>
<organism evidence="2 3">
    <name type="scientific">Kribbella voronezhensis</name>
    <dbReference type="NCBI Taxonomy" id="2512212"/>
    <lineage>
        <taxon>Bacteria</taxon>
        <taxon>Bacillati</taxon>
        <taxon>Actinomycetota</taxon>
        <taxon>Actinomycetes</taxon>
        <taxon>Propionibacteriales</taxon>
        <taxon>Kribbellaceae</taxon>
        <taxon>Kribbella</taxon>
    </lineage>
</organism>
<evidence type="ECO:0000313" key="2">
    <source>
        <dbReference type="EMBL" id="TDU87735.1"/>
    </source>
</evidence>
<dbReference type="Gene3D" id="3.40.430.10">
    <property type="entry name" value="Dihydrofolate Reductase, subunit A"/>
    <property type="match status" value="1"/>
</dbReference>
<dbReference type="Proteomes" id="UP000295151">
    <property type="component" value="Unassembled WGS sequence"/>
</dbReference>
<dbReference type="PANTHER" id="PTHR38011">
    <property type="entry name" value="DIHYDROFOLATE REDUCTASE FAMILY PROTEIN (AFU_ORTHOLOGUE AFUA_8G06820)"/>
    <property type="match status" value="1"/>
</dbReference>
<dbReference type="PANTHER" id="PTHR38011:SF12">
    <property type="entry name" value="BIFUNCTIONAL DEAMINASE-REDUCTASE DOMAIN PROTEIN"/>
    <property type="match status" value="1"/>
</dbReference>
<dbReference type="OrthoDB" id="2313602at2"/>
<sequence length="203" mass="21666">MTTRTEPRTGKVLWHFMMSLDGFIAAPGQDALGWLEGVSIRPGVVAEYADRIGAVLGGRKGWDAYPDSSAPYGGAMGGPTFILTHHPEDAKADQAGSGPGVTFLNCEVAEATRIALKAAGGKDLVVFSADIGRQLLEQGLLDELHLHIAPILLGDGTRLFDNPAGVPIQLERLTGDNLRASVDVTYRPVRPNEANPQRATDRE</sequence>
<dbReference type="GO" id="GO:0009231">
    <property type="term" value="P:riboflavin biosynthetic process"/>
    <property type="evidence" value="ECO:0007669"/>
    <property type="project" value="InterPro"/>
</dbReference>
<dbReference type="InterPro" id="IPR024072">
    <property type="entry name" value="DHFR-like_dom_sf"/>
</dbReference>
<dbReference type="SUPFAM" id="SSF53597">
    <property type="entry name" value="Dihydrofolate reductase-like"/>
    <property type="match status" value="1"/>
</dbReference>
<accession>A0A4R7T7J7</accession>
<proteinExistence type="predicted"/>